<dbReference type="EMBL" id="JATAAI010000006">
    <property type="protein sequence ID" value="KAK1744877.1"/>
    <property type="molecule type" value="Genomic_DNA"/>
</dbReference>
<dbReference type="Proteomes" id="UP001224775">
    <property type="component" value="Unassembled WGS sequence"/>
</dbReference>
<dbReference type="InterPro" id="IPR001680">
    <property type="entry name" value="WD40_rpt"/>
</dbReference>
<dbReference type="PROSITE" id="PS50294">
    <property type="entry name" value="WD_REPEATS_REGION"/>
    <property type="match status" value="1"/>
</dbReference>
<dbReference type="SMART" id="SM00320">
    <property type="entry name" value="WD40"/>
    <property type="match status" value="2"/>
</dbReference>
<name>A0AAD8YG84_9STRA</name>
<dbReference type="Pfam" id="PF00400">
    <property type="entry name" value="WD40"/>
    <property type="match status" value="2"/>
</dbReference>
<feature type="repeat" description="WD" evidence="1">
    <location>
        <begin position="364"/>
        <end position="408"/>
    </location>
</feature>
<sequence>MLSSTDALFSLHTSSVDNVAKNAGSDGSSSTAVTGVCFVQNAPQNVVVSCDDSEDTDSDSDDDNFEPLQFKCSNLLLGHGDQKHRESSYQEATHLSAASHTSLAGVVLASCHHDGTCKLWDLATRRCIVNDTGAAGGGRSGPGLAVRRLDQMHEFVYQSRDVLGTMAPCRITENSQYDASDEGATIAGDRNLIALPTHEQSVAIIRDLRCDPTSNPTYRIDIGNDCQDSMLYSSRRNYGMLTSLGLCQQEKAQQLRENNAHQMDTVKIHVSYQASKGTGTPSLVAVAGCAGDADELSELPEADQGTISTIKIKLADEELTNVDGGMDSSLSNTTSSMRASVRTKTSTCSIESGGKIGVSPLAILHGHEDTVTAVDWAGNASSTGLLATGAGDGRICIYRVFPNTSLKR</sequence>
<comment type="caution">
    <text evidence="2">The sequence shown here is derived from an EMBL/GenBank/DDBJ whole genome shotgun (WGS) entry which is preliminary data.</text>
</comment>
<protein>
    <submittedName>
        <fullName evidence="2">Uncharacterized protein</fullName>
    </submittedName>
</protein>
<dbReference type="PROSITE" id="PS50082">
    <property type="entry name" value="WD_REPEATS_2"/>
    <property type="match status" value="1"/>
</dbReference>
<keyword evidence="1" id="KW-0853">WD repeat</keyword>
<keyword evidence="3" id="KW-1185">Reference proteome</keyword>
<proteinExistence type="predicted"/>
<evidence type="ECO:0000256" key="1">
    <source>
        <dbReference type="PROSITE-ProRule" id="PRU00221"/>
    </source>
</evidence>
<dbReference type="Gene3D" id="2.130.10.10">
    <property type="entry name" value="YVTN repeat-like/Quinoprotein amine dehydrogenase"/>
    <property type="match status" value="2"/>
</dbReference>
<evidence type="ECO:0000313" key="2">
    <source>
        <dbReference type="EMBL" id="KAK1744877.1"/>
    </source>
</evidence>
<dbReference type="AlphaFoldDB" id="A0AAD8YG84"/>
<organism evidence="2 3">
    <name type="scientific">Skeletonema marinoi</name>
    <dbReference type="NCBI Taxonomy" id="267567"/>
    <lineage>
        <taxon>Eukaryota</taxon>
        <taxon>Sar</taxon>
        <taxon>Stramenopiles</taxon>
        <taxon>Ochrophyta</taxon>
        <taxon>Bacillariophyta</taxon>
        <taxon>Coscinodiscophyceae</taxon>
        <taxon>Thalassiosirophycidae</taxon>
        <taxon>Thalassiosirales</taxon>
        <taxon>Skeletonemataceae</taxon>
        <taxon>Skeletonema</taxon>
        <taxon>Skeletonema marinoi-dohrnii complex</taxon>
    </lineage>
</organism>
<accession>A0AAD8YG84</accession>
<dbReference type="SUPFAM" id="SSF50978">
    <property type="entry name" value="WD40 repeat-like"/>
    <property type="match status" value="1"/>
</dbReference>
<dbReference type="InterPro" id="IPR036322">
    <property type="entry name" value="WD40_repeat_dom_sf"/>
</dbReference>
<gene>
    <name evidence="2" type="ORF">QTG54_004168</name>
</gene>
<dbReference type="InterPro" id="IPR015943">
    <property type="entry name" value="WD40/YVTN_repeat-like_dom_sf"/>
</dbReference>
<evidence type="ECO:0000313" key="3">
    <source>
        <dbReference type="Proteomes" id="UP001224775"/>
    </source>
</evidence>
<reference evidence="2" key="1">
    <citation type="submission" date="2023-06" db="EMBL/GenBank/DDBJ databases">
        <title>Survivors Of The Sea: Transcriptome response of Skeletonema marinoi to long-term dormancy.</title>
        <authorList>
            <person name="Pinder M.I.M."/>
            <person name="Kourtchenko O."/>
            <person name="Robertson E.K."/>
            <person name="Larsson T."/>
            <person name="Maumus F."/>
            <person name="Osuna-Cruz C.M."/>
            <person name="Vancaester E."/>
            <person name="Stenow R."/>
            <person name="Vandepoele K."/>
            <person name="Ploug H."/>
            <person name="Bruchert V."/>
            <person name="Godhe A."/>
            <person name="Topel M."/>
        </authorList>
    </citation>
    <scope>NUCLEOTIDE SEQUENCE</scope>
    <source>
        <strain evidence="2">R05AC</strain>
    </source>
</reference>